<organism evidence="10 11">
    <name type="scientific">Podospora appendiculata</name>
    <dbReference type="NCBI Taxonomy" id="314037"/>
    <lineage>
        <taxon>Eukaryota</taxon>
        <taxon>Fungi</taxon>
        <taxon>Dikarya</taxon>
        <taxon>Ascomycota</taxon>
        <taxon>Pezizomycotina</taxon>
        <taxon>Sordariomycetes</taxon>
        <taxon>Sordariomycetidae</taxon>
        <taxon>Sordariales</taxon>
        <taxon>Podosporaceae</taxon>
        <taxon>Podospora</taxon>
    </lineage>
</organism>
<dbReference type="PROSITE" id="PS00760">
    <property type="entry name" value="SPASE_I_2"/>
    <property type="match status" value="1"/>
</dbReference>
<evidence type="ECO:0000256" key="5">
    <source>
        <dbReference type="ARBA" id="ARBA00023136"/>
    </source>
</evidence>
<dbReference type="GO" id="GO:0004252">
    <property type="term" value="F:serine-type endopeptidase activity"/>
    <property type="evidence" value="ECO:0007669"/>
    <property type="project" value="InterPro"/>
</dbReference>
<sequence length="223" mass="24574">MPPRFRPSPSIFNSSPRPLLTPKPPHPHPLNRRLTSNKPAKPLLTQRLHALAQRIQLGARARTSRLLGHPLRALAFAVKFLAFGHLVMEYGIWPRAVAGPSMLPTIAVAGSWALIDFTHRFGRGVQVGDLVAYHIPINTQSGLKRVLGMPGDYVLVDTPETGGDTMIQVPPGHCWLIGDNLDASRDSRLFGPVPLGLVRGKILAIFQPFRSFEWVKNPMQPSS</sequence>
<evidence type="ECO:0000256" key="6">
    <source>
        <dbReference type="ARBA" id="ARBA00038445"/>
    </source>
</evidence>
<evidence type="ECO:0000259" key="9">
    <source>
        <dbReference type="Pfam" id="PF10502"/>
    </source>
</evidence>
<dbReference type="InterPro" id="IPR036286">
    <property type="entry name" value="LexA/Signal_pep-like_sf"/>
</dbReference>
<proteinExistence type="inferred from homology"/>
<keyword evidence="11" id="KW-1185">Reference proteome</keyword>
<feature type="domain" description="Peptidase S26" evidence="9">
    <location>
        <begin position="77"/>
        <end position="156"/>
    </location>
</feature>
<dbReference type="InterPro" id="IPR019533">
    <property type="entry name" value="Peptidase_S26"/>
</dbReference>
<keyword evidence="4" id="KW-0496">Mitochondrion</keyword>
<dbReference type="AlphaFoldDB" id="A0AAE0X478"/>
<dbReference type="PRINTS" id="PR00727">
    <property type="entry name" value="LEADERPTASE"/>
</dbReference>
<accession>A0AAE0X478</accession>
<dbReference type="InterPro" id="IPR000223">
    <property type="entry name" value="Pept_S26A_signal_pept_1"/>
</dbReference>
<dbReference type="SUPFAM" id="SSF51306">
    <property type="entry name" value="LexA/Signal peptidase"/>
    <property type="match status" value="1"/>
</dbReference>
<evidence type="ECO:0000256" key="2">
    <source>
        <dbReference type="ARBA" id="ARBA00022792"/>
    </source>
</evidence>
<reference evidence="10" key="1">
    <citation type="journal article" date="2023" name="Mol. Phylogenet. Evol.">
        <title>Genome-scale phylogeny and comparative genomics of the fungal order Sordariales.</title>
        <authorList>
            <person name="Hensen N."/>
            <person name="Bonometti L."/>
            <person name="Westerberg I."/>
            <person name="Brannstrom I.O."/>
            <person name="Guillou S."/>
            <person name="Cros-Aarteil S."/>
            <person name="Calhoun S."/>
            <person name="Haridas S."/>
            <person name="Kuo A."/>
            <person name="Mondo S."/>
            <person name="Pangilinan J."/>
            <person name="Riley R."/>
            <person name="LaButti K."/>
            <person name="Andreopoulos B."/>
            <person name="Lipzen A."/>
            <person name="Chen C."/>
            <person name="Yan M."/>
            <person name="Daum C."/>
            <person name="Ng V."/>
            <person name="Clum A."/>
            <person name="Steindorff A."/>
            <person name="Ohm R.A."/>
            <person name="Martin F."/>
            <person name="Silar P."/>
            <person name="Natvig D.O."/>
            <person name="Lalanne C."/>
            <person name="Gautier V."/>
            <person name="Ament-Velasquez S.L."/>
            <person name="Kruys A."/>
            <person name="Hutchinson M.I."/>
            <person name="Powell A.J."/>
            <person name="Barry K."/>
            <person name="Miller A.N."/>
            <person name="Grigoriev I.V."/>
            <person name="Debuchy R."/>
            <person name="Gladieux P."/>
            <person name="Hiltunen Thoren M."/>
            <person name="Johannesson H."/>
        </authorList>
    </citation>
    <scope>NUCLEOTIDE SEQUENCE</scope>
    <source>
        <strain evidence="10">CBS 314.62</strain>
    </source>
</reference>
<reference evidence="10" key="2">
    <citation type="submission" date="2023-06" db="EMBL/GenBank/DDBJ databases">
        <authorList>
            <consortium name="Lawrence Berkeley National Laboratory"/>
            <person name="Haridas S."/>
            <person name="Hensen N."/>
            <person name="Bonometti L."/>
            <person name="Westerberg I."/>
            <person name="Brannstrom I.O."/>
            <person name="Guillou S."/>
            <person name="Cros-Aarteil S."/>
            <person name="Calhoun S."/>
            <person name="Kuo A."/>
            <person name="Mondo S."/>
            <person name="Pangilinan J."/>
            <person name="Riley R."/>
            <person name="Labutti K."/>
            <person name="Andreopoulos B."/>
            <person name="Lipzen A."/>
            <person name="Chen C."/>
            <person name="Yanf M."/>
            <person name="Daum C."/>
            <person name="Ng V."/>
            <person name="Clum A."/>
            <person name="Steindorff A."/>
            <person name="Ohm R."/>
            <person name="Martin F."/>
            <person name="Silar P."/>
            <person name="Natvig D."/>
            <person name="Lalanne C."/>
            <person name="Gautier V."/>
            <person name="Ament-Velasquez S.L."/>
            <person name="Kruys A."/>
            <person name="Hutchinson M.I."/>
            <person name="Powell A.J."/>
            <person name="Barry K."/>
            <person name="Miller A.N."/>
            <person name="Grigoriev I.V."/>
            <person name="Debuchy R."/>
            <person name="Gladieux P."/>
            <person name="Thoren M.H."/>
            <person name="Johannesson H."/>
        </authorList>
    </citation>
    <scope>NUCLEOTIDE SEQUENCE</scope>
    <source>
        <strain evidence="10">CBS 314.62</strain>
    </source>
</reference>
<dbReference type="PANTHER" id="PTHR12383:SF16">
    <property type="entry name" value="MITOCHONDRIAL INNER MEMBRANE PROTEASE SUBUNIT 1"/>
    <property type="match status" value="1"/>
</dbReference>
<evidence type="ECO:0000313" key="11">
    <source>
        <dbReference type="Proteomes" id="UP001270362"/>
    </source>
</evidence>
<dbReference type="EMBL" id="JAULSO010000003">
    <property type="protein sequence ID" value="KAK3684763.1"/>
    <property type="molecule type" value="Genomic_DNA"/>
</dbReference>
<evidence type="ECO:0000256" key="8">
    <source>
        <dbReference type="SAM" id="MobiDB-lite"/>
    </source>
</evidence>
<feature type="active site" evidence="7">
    <location>
        <position position="144"/>
    </location>
</feature>
<dbReference type="GO" id="GO:0006465">
    <property type="term" value="P:signal peptide processing"/>
    <property type="evidence" value="ECO:0007669"/>
    <property type="project" value="InterPro"/>
</dbReference>
<feature type="domain" description="Peptidase S26" evidence="9">
    <location>
        <begin position="165"/>
        <end position="205"/>
    </location>
</feature>
<dbReference type="GO" id="GO:0006627">
    <property type="term" value="P:protein processing involved in protein targeting to mitochondrion"/>
    <property type="evidence" value="ECO:0007669"/>
    <property type="project" value="TreeGrafter"/>
</dbReference>
<evidence type="ECO:0000256" key="1">
    <source>
        <dbReference type="ARBA" id="ARBA00004273"/>
    </source>
</evidence>
<comment type="subcellular location">
    <subcellularLocation>
        <location evidence="1">Mitochondrion inner membrane</location>
    </subcellularLocation>
</comment>
<dbReference type="Gene3D" id="2.10.109.10">
    <property type="entry name" value="Umud Fragment, subunit A"/>
    <property type="match status" value="1"/>
</dbReference>
<evidence type="ECO:0000256" key="4">
    <source>
        <dbReference type="ARBA" id="ARBA00023128"/>
    </source>
</evidence>
<evidence type="ECO:0000256" key="7">
    <source>
        <dbReference type="PIRSR" id="PIRSR600223-1"/>
    </source>
</evidence>
<feature type="region of interest" description="Disordered" evidence="8">
    <location>
        <begin position="1"/>
        <end position="39"/>
    </location>
</feature>
<protein>
    <submittedName>
        <fullName evidence="10">Peptidase S24/S26A/S26B/S26C</fullName>
    </submittedName>
</protein>
<evidence type="ECO:0000313" key="10">
    <source>
        <dbReference type="EMBL" id="KAK3684763.1"/>
    </source>
</evidence>
<dbReference type="GO" id="GO:0042720">
    <property type="term" value="C:mitochondrial inner membrane peptidase complex"/>
    <property type="evidence" value="ECO:0007669"/>
    <property type="project" value="TreeGrafter"/>
</dbReference>
<dbReference type="Pfam" id="PF10502">
    <property type="entry name" value="Peptidase_S26"/>
    <property type="match status" value="2"/>
</dbReference>
<comment type="similarity">
    <text evidence="6">Belongs to the peptidase S26 family. IMP1 subfamily.</text>
</comment>
<keyword evidence="5" id="KW-0472">Membrane</keyword>
<gene>
    <name evidence="10" type="ORF">B0T22DRAFT_464070</name>
</gene>
<feature type="active site" evidence="7">
    <location>
        <position position="101"/>
    </location>
</feature>
<keyword evidence="2" id="KW-0999">Mitochondrion inner membrane</keyword>
<dbReference type="InterPro" id="IPR019757">
    <property type="entry name" value="Pept_S26A_signal_pept_1_Lys-AS"/>
</dbReference>
<name>A0AAE0X478_9PEZI</name>
<comment type="caution">
    <text evidence="10">The sequence shown here is derived from an EMBL/GenBank/DDBJ whole genome shotgun (WGS) entry which is preliminary data.</text>
</comment>
<keyword evidence="3" id="KW-0378">Hydrolase</keyword>
<dbReference type="PANTHER" id="PTHR12383">
    <property type="entry name" value="PROTEASE FAMILY S26 MITOCHONDRIAL INNER MEMBRANE PROTEASE-RELATED"/>
    <property type="match status" value="1"/>
</dbReference>
<dbReference type="Proteomes" id="UP001270362">
    <property type="component" value="Unassembled WGS sequence"/>
</dbReference>
<evidence type="ECO:0000256" key="3">
    <source>
        <dbReference type="ARBA" id="ARBA00022801"/>
    </source>
</evidence>
<dbReference type="InterPro" id="IPR052064">
    <property type="entry name" value="Mito_IMP1_subunit"/>
</dbReference>
<dbReference type="CDD" id="cd06530">
    <property type="entry name" value="S26_SPase_I"/>
    <property type="match status" value="1"/>
</dbReference>